<dbReference type="InterPro" id="IPR053134">
    <property type="entry name" value="RNA-dir_DNA_polymerase"/>
</dbReference>
<dbReference type="InterPro" id="IPR000477">
    <property type="entry name" value="RT_dom"/>
</dbReference>
<dbReference type="Gene3D" id="3.10.10.10">
    <property type="entry name" value="HIV Type 1 Reverse Transcriptase, subunit A, domain 1"/>
    <property type="match status" value="1"/>
</dbReference>
<dbReference type="InterPro" id="IPR043502">
    <property type="entry name" value="DNA/RNA_pol_sf"/>
</dbReference>
<dbReference type="Gene3D" id="3.30.70.270">
    <property type="match status" value="1"/>
</dbReference>
<dbReference type="InterPro" id="IPR043128">
    <property type="entry name" value="Rev_trsase/Diguanyl_cyclase"/>
</dbReference>
<dbReference type="OrthoDB" id="6430458at2759"/>
<dbReference type="EMBL" id="BGPR01000570">
    <property type="protein sequence ID" value="GBM26819.1"/>
    <property type="molecule type" value="Genomic_DNA"/>
</dbReference>
<dbReference type="CDD" id="cd01647">
    <property type="entry name" value="RT_LTR"/>
    <property type="match status" value="1"/>
</dbReference>
<dbReference type="AlphaFoldDB" id="A0A4Y2EEW7"/>
<reference evidence="2 3" key="1">
    <citation type="journal article" date="2019" name="Sci. Rep.">
        <title>Orb-weaving spider Araneus ventricosus genome elucidates the spidroin gene catalogue.</title>
        <authorList>
            <person name="Kono N."/>
            <person name="Nakamura H."/>
            <person name="Ohtoshi R."/>
            <person name="Moran D.A.P."/>
            <person name="Shinohara A."/>
            <person name="Yoshida Y."/>
            <person name="Fujiwara M."/>
            <person name="Mori M."/>
            <person name="Tomita M."/>
            <person name="Arakawa K."/>
        </authorList>
    </citation>
    <scope>NUCLEOTIDE SEQUENCE [LARGE SCALE GENOMIC DNA]</scope>
</reference>
<dbReference type="Pfam" id="PF00078">
    <property type="entry name" value="RVT_1"/>
    <property type="match status" value="1"/>
</dbReference>
<proteinExistence type="predicted"/>
<dbReference type="SUPFAM" id="SSF56672">
    <property type="entry name" value="DNA/RNA polymerases"/>
    <property type="match status" value="1"/>
</dbReference>
<dbReference type="GO" id="GO:0071897">
    <property type="term" value="P:DNA biosynthetic process"/>
    <property type="evidence" value="ECO:0007669"/>
    <property type="project" value="UniProtKB-ARBA"/>
</dbReference>
<accession>A0A4Y2EEW7</accession>
<name>A0A4Y2EEW7_ARAVE</name>
<evidence type="ECO:0000313" key="2">
    <source>
        <dbReference type="EMBL" id="GBM26819.1"/>
    </source>
</evidence>
<dbReference type="PANTHER" id="PTHR24559:SF444">
    <property type="entry name" value="REVERSE TRANSCRIPTASE DOMAIN-CONTAINING PROTEIN"/>
    <property type="match status" value="1"/>
</dbReference>
<comment type="caution">
    <text evidence="2">The sequence shown here is derived from an EMBL/GenBank/DDBJ whole genome shotgun (WGS) entry which is preliminary data.</text>
</comment>
<organism evidence="2 3">
    <name type="scientific">Araneus ventricosus</name>
    <name type="common">Orbweaver spider</name>
    <name type="synonym">Epeira ventricosa</name>
    <dbReference type="NCBI Taxonomy" id="182803"/>
    <lineage>
        <taxon>Eukaryota</taxon>
        <taxon>Metazoa</taxon>
        <taxon>Ecdysozoa</taxon>
        <taxon>Arthropoda</taxon>
        <taxon>Chelicerata</taxon>
        <taxon>Arachnida</taxon>
        <taxon>Araneae</taxon>
        <taxon>Araneomorphae</taxon>
        <taxon>Entelegynae</taxon>
        <taxon>Araneoidea</taxon>
        <taxon>Araneidae</taxon>
        <taxon>Araneus</taxon>
    </lineage>
</organism>
<protein>
    <submittedName>
        <fullName evidence="2">Transposon Ty3-I Gag-Pol polyprotein</fullName>
    </submittedName>
</protein>
<evidence type="ECO:0000313" key="3">
    <source>
        <dbReference type="Proteomes" id="UP000499080"/>
    </source>
</evidence>
<evidence type="ECO:0000259" key="1">
    <source>
        <dbReference type="Pfam" id="PF00078"/>
    </source>
</evidence>
<dbReference type="Proteomes" id="UP000499080">
    <property type="component" value="Unassembled WGS sequence"/>
</dbReference>
<keyword evidence="3" id="KW-1185">Reference proteome</keyword>
<gene>
    <name evidence="2" type="primary">TY3B-I_932</name>
    <name evidence="2" type="ORF">AVEN_32072_1</name>
</gene>
<dbReference type="PANTHER" id="PTHR24559">
    <property type="entry name" value="TRANSPOSON TY3-I GAG-POL POLYPROTEIN"/>
    <property type="match status" value="1"/>
</dbReference>
<feature type="domain" description="Reverse transcriptase" evidence="1">
    <location>
        <begin position="76"/>
        <end position="162"/>
    </location>
</feature>
<sequence length="168" mass="19295">MSYLLEIFDSILKPGGDPTPYAEHHINTERHPPVSVPPYRMTPMKKELLRKEIEDLLEKDVIEECESVYGAPVVLIPNPDGKTRLCIDYRKLNEITVPDSYPLPRMDDILQSVKHTTFMSTIDLKLGYHQINVHPADRDKTAFVCPFGTFRFKRMSFGLRNALLHSKG</sequence>